<dbReference type="GO" id="GO:0009252">
    <property type="term" value="P:peptidoglycan biosynthetic process"/>
    <property type="evidence" value="ECO:0007669"/>
    <property type="project" value="TreeGrafter"/>
</dbReference>
<dbReference type="Pfam" id="PF06629">
    <property type="entry name" value="MipA"/>
    <property type="match status" value="1"/>
</dbReference>
<keyword evidence="5" id="KW-0998">Cell outer membrane</keyword>
<dbReference type="EMBL" id="JADEYS010000007">
    <property type="protein sequence ID" value="MBE9397347.1"/>
    <property type="molecule type" value="Genomic_DNA"/>
</dbReference>
<comment type="similarity">
    <text evidence="2">Belongs to the MipA/OmpV family.</text>
</comment>
<dbReference type="PANTHER" id="PTHR38776:SF1">
    <property type="entry name" value="MLTA-INTERACTING PROTEIN-RELATED"/>
    <property type="match status" value="1"/>
</dbReference>
<dbReference type="GO" id="GO:0009279">
    <property type="term" value="C:cell outer membrane"/>
    <property type="evidence" value="ECO:0007669"/>
    <property type="project" value="UniProtKB-SubCell"/>
</dbReference>
<keyword evidence="3 6" id="KW-0732">Signal</keyword>
<evidence type="ECO:0000256" key="2">
    <source>
        <dbReference type="ARBA" id="ARBA00005722"/>
    </source>
</evidence>
<organism evidence="7 8">
    <name type="scientific">Pontibacterium sinense</name>
    <dbReference type="NCBI Taxonomy" id="2781979"/>
    <lineage>
        <taxon>Bacteria</taxon>
        <taxon>Pseudomonadati</taxon>
        <taxon>Pseudomonadota</taxon>
        <taxon>Gammaproteobacteria</taxon>
        <taxon>Oceanospirillales</taxon>
        <taxon>Oceanospirillaceae</taxon>
        <taxon>Pontibacterium</taxon>
    </lineage>
</organism>
<dbReference type="InterPro" id="IPR010583">
    <property type="entry name" value="MipA"/>
</dbReference>
<evidence type="ECO:0000256" key="4">
    <source>
        <dbReference type="ARBA" id="ARBA00023136"/>
    </source>
</evidence>
<dbReference type="RefSeq" id="WP_193952898.1">
    <property type="nucleotide sequence ID" value="NZ_JADEYS010000007.1"/>
</dbReference>
<name>A0A8J7FMV8_9GAMM</name>
<sequence length="246" mass="26715">MKKLIIVSTLTSLFAASAAMAGDMTVVGGVATFESPYKNFDDDTAVYLDARYKEGDFSIDERGLNYRVLGTDDTPLNIHATLTSAGDGYDTDDSTVFTGMDERDGSLDLGVSADYTLGDGQVKATLVHDITNNHEGFVADVNYSHDFELDYGLTVVPRAGVAYTSEDYTNYYFGVRQSEATGSRAAYNADSALNPYVGYRMTMPLAGAWSLVHEAAYVWLDDEITDSSLVDRDSAWVAAFGVGYTF</sequence>
<evidence type="ECO:0000256" key="5">
    <source>
        <dbReference type="ARBA" id="ARBA00023237"/>
    </source>
</evidence>
<comment type="subcellular location">
    <subcellularLocation>
        <location evidence="1">Cell outer membrane</location>
    </subcellularLocation>
</comment>
<comment type="caution">
    <text evidence="7">The sequence shown here is derived from an EMBL/GenBank/DDBJ whole genome shotgun (WGS) entry which is preliminary data.</text>
</comment>
<dbReference type="Proteomes" id="UP000640333">
    <property type="component" value="Unassembled WGS sequence"/>
</dbReference>
<evidence type="ECO:0000313" key="7">
    <source>
        <dbReference type="EMBL" id="MBE9397347.1"/>
    </source>
</evidence>
<feature type="signal peptide" evidence="6">
    <location>
        <begin position="1"/>
        <end position="21"/>
    </location>
</feature>
<evidence type="ECO:0000256" key="1">
    <source>
        <dbReference type="ARBA" id="ARBA00004442"/>
    </source>
</evidence>
<dbReference type="PANTHER" id="PTHR38776">
    <property type="entry name" value="MLTA-INTERACTING PROTEIN-RELATED"/>
    <property type="match status" value="1"/>
</dbReference>
<keyword evidence="4" id="KW-0472">Membrane</keyword>
<evidence type="ECO:0000256" key="6">
    <source>
        <dbReference type="SAM" id="SignalP"/>
    </source>
</evidence>
<dbReference type="AlphaFoldDB" id="A0A8J7FMV8"/>
<evidence type="ECO:0000313" key="8">
    <source>
        <dbReference type="Proteomes" id="UP000640333"/>
    </source>
</evidence>
<reference evidence="7" key="1">
    <citation type="submission" date="2020-10" db="EMBL/GenBank/DDBJ databases">
        <title>Bacterium isolated from coastal waters sediment.</title>
        <authorList>
            <person name="Chen R.-J."/>
            <person name="Lu D.-C."/>
            <person name="Zhu K.-L."/>
            <person name="Du Z.-J."/>
        </authorList>
    </citation>
    <scope>NUCLEOTIDE SEQUENCE</scope>
    <source>
        <strain evidence="7">N1Y112</strain>
    </source>
</reference>
<evidence type="ECO:0000256" key="3">
    <source>
        <dbReference type="ARBA" id="ARBA00022729"/>
    </source>
</evidence>
<protein>
    <submittedName>
        <fullName evidence="7">MipA/OmpV family protein</fullName>
    </submittedName>
</protein>
<gene>
    <name evidence="7" type="ORF">IOQ59_08745</name>
</gene>
<feature type="chain" id="PRO_5035261757" evidence="6">
    <location>
        <begin position="22"/>
        <end position="246"/>
    </location>
</feature>
<accession>A0A8J7FMV8</accession>
<keyword evidence="8" id="KW-1185">Reference proteome</keyword>
<proteinExistence type="inferred from homology"/>